<gene>
    <name evidence="2" type="ORF">NCTC10138_00786</name>
</gene>
<dbReference type="KEGG" id="aaxa:NCTC10138_00786"/>
<dbReference type="Gene3D" id="3.40.50.1820">
    <property type="entry name" value="alpha/beta hydrolase"/>
    <property type="match status" value="1"/>
</dbReference>
<keyword evidence="3" id="KW-1185">Reference proteome</keyword>
<evidence type="ECO:0000259" key="1">
    <source>
        <dbReference type="Pfam" id="PF02230"/>
    </source>
</evidence>
<protein>
    <submittedName>
        <fullName evidence="2">Putative hydrolase</fullName>
    </submittedName>
</protein>
<sequence>MEHVFIDKKSKNVFILLHGTGGNEYDLVNVAEMIDKNTSILGIRGNVNEGGMNRFFKRFAPGIYDLESYKNETNHLVETIKELSNKYNFKLENVTVIGFSNGANIGLGMIQEFPSLINNYVLFSPDYINSDKGFSNLEGMNIFLSTSRNDTMVDFENIIKLLSKLKNENANLDIYYGLGHRIEHEALIDVKNWYTKILKK</sequence>
<dbReference type="SUPFAM" id="SSF53474">
    <property type="entry name" value="alpha/beta-Hydrolases"/>
    <property type="match status" value="1"/>
</dbReference>
<organism evidence="2 3">
    <name type="scientific">Haploplasma axanthum</name>
    <name type="common">Acholeplasma axanthum</name>
    <dbReference type="NCBI Taxonomy" id="29552"/>
    <lineage>
        <taxon>Bacteria</taxon>
        <taxon>Bacillati</taxon>
        <taxon>Mycoplasmatota</taxon>
        <taxon>Mollicutes</taxon>
        <taxon>Acholeplasmatales</taxon>
        <taxon>Acholeplasmataceae</taxon>
        <taxon>Haploplasma</taxon>
    </lineage>
</organism>
<dbReference type="Pfam" id="PF02230">
    <property type="entry name" value="Abhydrolase_2"/>
    <property type="match status" value="1"/>
</dbReference>
<dbReference type="Proteomes" id="UP000289841">
    <property type="component" value="Chromosome"/>
</dbReference>
<proteinExistence type="predicted"/>
<dbReference type="OrthoDB" id="9796570at2"/>
<accession>A0A449BD98</accession>
<dbReference type="AlphaFoldDB" id="A0A449BD98"/>
<evidence type="ECO:0000313" key="3">
    <source>
        <dbReference type="Proteomes" id="UP000289841"/>
    </source>
</evidence>
<dbReference type="STRING" id="1278311.GCA_000428705_01570"/>
<dbReference type="InterPro" id="IPR029058">
    <property type="entry name" value="AB_hydrolase_fold"/>
</dbReference>
<dbReference type="RefSeq" id="WP_052590037.1">
    <property type="nucleotide sequence ID" value="NZ_LR215048.1"/>
</dbReference>
<dbReference type="GO" id="GO:0016787">
    <property type="term" value="F:hydrolase activity"/>
    <property type="evidence" value="ECO:0007669"/>
    <property type="project" value="UniProtKB-KW"/>
</dbReference>
<dbReference type="EMBL" id="LR215048">
    <property type="protein sequence ID" value="VEU80416.1"/>
    <property type="molecule type" value="Genomic_DNA"/>
</dbReference>
<evidence type="ECO:0000313" key="2">
    <source>
        <dbReference type="EMBL" id="VEU80416.1"/>
    </source>
</evidence>
<keyword evidence="2" id="KW-0378">Hydrolase</keyword>
<dbReference type="InterPro" id="IPR003140">
    <property type="entry name" value="PLipase/COase/thioEstase"/>
</dbReference>
<reference evidence="2 3" key="1">
    <citation type="submission" date="2019-01" db="EMBL/GenBank/DDBJ databases">
        <authorList>
            <consortium name="Pathogen Informatics"/>
        </authorList>
    </citation>
    <scope>NUCLEOTIDE SEQUENCE [LARGE SCALE GENOMIC DNA]</scope>
    <source>
        <strain evidence="2 3">NCTC10138</strain>
    </source>
</reference>
<feature type="domain" description="Phospholipase/carboxylesterase/thioesterase" evidence="1">
    <location>
        <begin position="7"/>
        <end position="194"/>
    </location>
</feature>
<name>A0A449BD98_HAPAX</name>